<evidence type="ECO:0000313" key="2">
    <source>
        <dbReference type="Proteomes" id="UP000828390"/>
    </source>
</evidence>
<proteinExistence type="predicted"/>
<comment type="caution">
    <text evidence="1">The sequence shown here is derived from an EMBL/GenBank/DDBJ whole genome shotgun (WGS) entry which is preliminary data.</text>
</comment>
<reference evidence="1" key="1">
    <citation type="journal article" date="2019" name="bioRxiv">
        <title>The Genome of the Zebra Mussel, Dreissena polymorpha: A Resource for Invasive Species Research.</title>
        <authorList>
            <person name="McCartney M.A."/>
            <person name="Auch B."/>
            <person name="Kono T."/>
            <person name="Mallez S."/>
            <person name="Zhang Y."/>
            <person name="Obille A."/>
            <person name="Becker A."/>
            <person name="Abrahante J.E."/>
            <person name="Garbe J."/>
            <person name="Badalamenti J.P."/>
            <person name="Herman A."/>
            <person name="Mangelson H."/>
            <person name="Liachko I."/>
            <person name="Sullivan S."/>
            <person name="Sone E.D."/>
            <person name="Koren S."/>
            <person name="Silverstein K.A.T."/>
            <person name="Beckman K.B."/>
            <person name="Gohl D.M."/>
        </authorList>
    </citation>
    <scope>NUCLEOTIDE SEQUENCE</scope>
    <source>
        <strain evidence="1">Duluth1</strain>
        <tissue evidence="1">Whole animal</tissue>
    </source>
</reference>
<reference evidence="1" key="2">
    <citation type="submission" date="2020-11" db="EMBL/GenBank/DDBJ databases">
        <authorList>
            <person name="McCartney M.A."/>
            <person name="Auch B."/>
            <person name="Kono T."/>
            <person name="Mallez S."/>
            <person name="Becker A."/>
            <person name="Gohl D.M."/>
            <person name="Silverstein K.A.T."/>
            <person name="Koren S."/>
            <person name="Bechman K.B."/>
            <person name="Herman A."/>
            <person name="Abrahante J.E."/>
            <person name="Garbe J."/>
        </authorList>
    </citation>
    <scope>NUCLEOTIDE SEQUENCE</scope>
    <source>
        <strain evidence="1">Duluth1</strain>
        <tissue evidence="1">Whole animal</tissue>
    </source>
</reference>
<dbReference type="EMBL" id="JAIWYP010000013">
    <property type="protein sequence ID" value="KAH3716393.1"/>
    <property type="molecule type" value="Genomic_DNA"/>
</dbReference>
<evidence type="ECO:0000313" key="1">
    <source>
        <dbReference type="EMBL" id="KAH3716393.1"/>
    </source>
</evidence>
<keyword evidence="2" id="KW-1185">Reference proteome</keyword>
<gene>
    <name evidence="1" type="ORF">DPMN_059115</name>
</gene>
<organism evidence="1 2">
    <name type="scientific">Dreissena polymorpha</name>
    <name type="common">Zebra mussel</name>
    <name type="synonym">Mytilus polymorpha</name>
    <dbReference type="NCBI Taxonomy" id="45954"/>
    <lineage>
        <taxon>Eukaryota</taxon>
        <taxon>Metazoa</taxon>
        <taxon>Spiralia</taxon>
        <taxon>Lophotrochozoa</taxon>
        <taxon>Mollusca</taxon>
        <taxon>Bivalvia</taxon>
        <taxon>Autobranchia</taxon>
        <taxon>Heteroconchia</taxon>
        <taxon>Euheterodonta</taxon>
        <taxon>Imparidentia</taxon>
        <taxon>Neoheterodontei</taxon>
        <taxon>Myida</taxon>
        <taxon>Dreissenoidea</taxon>
        <taxon>Dreissenidae</taxon>
        <taxon>Dreissena</taxon>
    </lineage>
</organism>
<sequence>MILLFNICSQGSSPGPSMAPDSSSDQPDLESAMAVMKAALAAKRKNSPAVMDMFHKLMESVVN</sequence>
<dbReference type="AlphaFoldDB" id="A0A9D4C2Z2"/>
<accession>A0A9D4C2Z2</accession>
<dbReference type="Proteomes" id="UP000828390">
    <property type="component" value="Unassembled WGS sequence"/>
</dbReference>
<protein>
    <submittedName>
        <fullName evidence="1">Uncharacterized protein</fullName>
    </submittedName>
</protein>
<name>A0A9D4C2Z2_DREPO</name>